<proteinExistence type="predicted"/>
<dbReference type="Pfam" id="PF25583">
    <property type="entry name" value="WCX"/>
    <property type="match status" value="1"/>
</dbReference>
<evidence type="ECO:0000313" key="2">
    <source>
        <dbReference type="EMBL" id="SDN11613.1"/>
    </source>
</evidence>
<gene>
    <name evidence="2" type="ORF">SAMN05192576_1466</name>
</gene>
<dbReference type="EMBL" id="FNIC01000002">
    <property type="protein sequence ID" value="SDN11613.1"/>
    <property type="molecule type" value="Genomic_DNA"/>
</dbReference>
<dbReference type="InterPro" id="IPR057727">
    <property type="entry name" value="WCX_dom"/>
</dbReference>
<keyword evidence="3" id="KW-1185">Reference proteome</keyword>
<name>A0A1G9YT93_9ACTN</name>
<protein>
    <recommendedName>
        <fullName evidence="1">WCX domain-containing protein</fullName>
    </recommendedName>
</protein>
<reference evidence="2 3" key="1">
    <citation type="submission" date="2016-10" db="EMBL/GenBank/DDBJ databases">
        <authorList>
            <person name="de Groot N.N."/>
        </authorList>
    </citation>
    <scope>NUCLEOTIDE SEQUENCE [LARGE SCALE GENOMIC DNA]</scope>
    <source>
        <strain evidence="2 3">CGMCC 1.11147</strain>
    </source>
</reference>
<organism evidence="2 3">
    <name type="scientific">Nocardioides szechwanensis</name>
    <dbReference type="NCBI Taxonomy" id="1005944"/>
    <lineage>
        <taxon>Bacteria</taxon>
        <taxon>Bacillati</taxon>
        <taxon>Actinomycetota</taxon>
        <taxon>Actinomycetes</taxon>
        <taxon>Propionibacteriales</taxon>
        <taxon>Nocardioidaceae</taxon>
        <taxon>Nocardioides</taxon>
    </lineage>
</organism>
<evidence type="ECO:0000313" key="3">
    <source>
        <dbReference type="Proteomes" id="UP000199004"/>
    </source>
</evidence>
<evidence type="ECO:0000259" key="1">
    <source>
        <dbReference type="Pfam" id="PF25583"/>
    </source>
</evidence>
<sequence length="44" mass="4834">MSVDDPQWPVMVLAQVGVDFEVLSPDELRVEVARVSECFGRAVG</sequence>
<accession>A0A1G9YT93</accession>
<feature type="domain" description="WCX" evidence="1">
    <location>
        <begin position="1"/>
        <end position="34"/>
    </location>
</feature>
<dbReference type="Proteomes" id="UP000199004">
    <property type="component" value="Unassembled WGS sequence"/>
</dbReference>
<dbReference type="AlphaFoldDB" id="A0A1G9YT93"/>